<evidence type="ECO:0000313" key="3">
    <source>
        <dbReference type="Proteomes" id="UP001236014"/>
    </source>
</evidence>
<keyword evidence="3" id="KW-1185">Reference proteome</keyword>
<protein>
    <submittedName>
        <fullName evidence="2">Uncharacterized protein</fullName>
    </submittedName>
</protein>
<reference evidence="2 3" key="1">
    <citation type="submission" date="2023-06" db="EMBL/GenBank/DDBJ databases">
        <authorList>
            <person name="Oyuntsetseg B."/>
            <person name="Kim S.B."/>
        </authorList>
    </citation>
    <scope>NUCLEOTIDE SEQUENCE [LARGE SCALE GENOMIC DNA]</scope>
    <source>
        <strain evidence="2 3">2-15</strain>
    </source>
</reference>
<dbReference type="Proteomes" id="UP001236014">
    <property type="component" value="Chromosome"/>
</dbReference>
<feature type="region of interest" description="Disordered" evidence="1">
    <location>
        <begin position="33"/>
        <end position="55"/>
    </location>
</feature>
<dbReference type="RefSeq" id="WP_285967395.1">
    <property type="nucleotide sequence ID" value="NZ_CP127294.1"/>
</dbReference>
<name>A0A9Y2MVE7_9PSEU</name>
<accession>A0A9Y2MVE7</accession>
<sequence>MTPASGQVDACEAKLREITRDVINIAGALYVTLGQESGGDDPSDRMETNEEEAGR</sequence>
<gene>
    <name evidence="2" type="ORF">QRX50_35065</name>
</gene>
<proteinExistence type="predicted"/>
<organism evidence="2 3">
    <name type="scientific">Amycolatopsis carbonis</name>
    <dbReference type="NCBI Taxonomy" id="715471"/>
    <lineage>
        <taxon>Bacteria</taxon>
        <taxon>Bacillati</taxon>
        <taxon>Actinomycetota</taxon>
        <taxon>Actinomycetes</taxon>
        <taxon>Pseudonocardiales</taxon>
        <taxon>Pseudonocardiaceae</taxon>
        <taxon>Amycolatopsis</taxon>
    </lineage>
</organism>
<feature type="compositionally biased region" description="Basic and acidic residues" evidence="1">
    <location>
        <begin position="42"/>
        <end position="55"/>
    </location>
</feature>
<evidence type="ECO:0000313" key="2">
    <source>
        <dbReference type="EMBL" id="WIX76647.1"/>
    </source>
</evidence>
<dbReference type="KEGG" id="acab:QRX50_35065"/>
<dbReference type="AlphaFoldDB" id="A0A9Y2MVE7"/>
<evidence type="ECO:0000256" key="1">
    <source>
        <dbReference type="SAM" id="MobiDB-lite"/>
    </source>
</evidence>
<dbReference type="EMBL" id="CP127294">
    <property type="protein sequence ID" value="WIX76647.1"/>
    <property type="molecule type" value="Genomic_DNA"/>
</dbReference>